<accession>A0ABQ5D440</accession>
<keyword evidence="3" id="KW-1185">Reference proteome</keyword>
<dbReference type="Proteomes" id="UP001151760">
    <property type="component" value="Unassembled WGS sequence"/>
</dbReference>
<evidence type="ECO:0000313" key="2">
    <source>
        <dbReference type="EMBL" id="GJT31584.1"/>
    </source>
</evidence>
<sequence>MVDDQLSIRLEDSIKKFFRSYTAEFEKKAKDERKRYIDLVEKFVKEIIKDEFKNQLPEILPKEVSDYDILVIQNSITESLKNIVLAKSSSQPKSTYETATSLTEFELKKILLNKIHKSKSYRGAQEHKDLYDALVKFYKLNKDLFKSYGKVYSLKRDREDKDKDEVPPAGSDQGLKKQKTSKDAEPSRGSKSRKSKSSSSKGFKSLSKPSGKSA</sequence>
<organism evidence="2 3">
    <name type="scientific">Tanacetum coccineum</name>
    <dbReference type="NCBI Taxonomy" id="301880"/>
    <lineage>
        <taxon>Eukaryota</taxon>
        <taxon>Viridiplantae</taxon>
        <taxon>Streptophyta</taxon>
        <taxon>Embryophyta</taxon>
        <taxon>Tracheophyta</taxon>
        <taxon>Spermatophyta</taxon>
        <taxon>Magnoliopsida</taxon>
        <taxon>eudicotyledons</taxon>
        <taxon>Gunneridae</taxon>
        <taxon>Pentapetalae</taxon>
        <taxon>asterids</taxon>
        <taxon>campanulids</taxon>
        <taxon>Asterales</taxon>
        <taxon>Asteraceae</taxon>
        <taxon>Asteroideae</taxon>
        <taxon>Anthemideae</taxon>
        <taxon>Anthemidinae</taxon>
        <taxon>Tanacetum</taxon>
    </lineage>
</organism>
<reference evidence="2" key="2">
    <citation type="submission" date="2022-01" db="EMBL/GenBank/DDBJ databases">
        <authorList>
            <person name="Yamashiro T."/>
            <person name="Shiraishi A."/>
            <person name="Satake H."/>
            <person name="Nakayama K."/>
        </authorList>
    </citation>
    <scope>NUCLEOTIDE SEQUENCE</scope>
</reference>
<gene>
    <name evidence="2" type="ORF">Tco_0922003</name>
</gene>
<feature type="region of interest" description="Disordered" evidence="1">
    <location>
        <begin position="156"/>
        <end position="214"/>
    </location>
</feature>
<protein>
    <submittedName>
        <fullName evidence="2">Uncharacterized protein</fullName>
    </submittedName>
</protein>
<evidence type="ECO:0000313" key="3">
    <source>
        <dbReference type="Proteomes" id="UP001151760"/>
    </source>
</evidence>
<name>A0ABQ5D440_9ASTR</name>
<feature type="compositionally biased region" description="Basic and acidic residues" evidence="1">
    <location>
        <begin position="156"/>
        <end position="166"/>
    </location>
</feature>
<evidence type="ECO:0000256" key="1">
    <source>
        <dbReference type="SAM" id="MobiDB-lite"/>
    </source>
</evidence>
<dbReference type="EMBL" id="BQNB010014718">
    <property type="protein sequence ID" value="GJT31584.1"/>
    <property type="molecule type" value="Genomic_DNA"/>
</dbReference>
<reference evidence="2" key="1">
    <citation type="journal article" date="2022" name="Int. J. Mol. Sci.">
        <title>Draft Genome of Tanacetum Coccineum: Genomic Comparison of Closely Related Tanacetum-Family Plants.</title>
        <authorList>
            <person name="Yamashiro T."/>
            <person name="Shiraishi A."/>
            <person name="Nakayama K."/>
            <person name="Satake H."/>
        </authorList>
    </citation>
    <scope>NUCLEOTIDE SEQUENCE</scope>
</reference>
<proteinExistence type="predicted"/>
<feature type="compositionally biased region" description="Low complexity" evidence="1">
    <location>
        <begin position="197"/>
        <end position="214"/>
    </location>
</feature>
<comment type="caution">
    <text evidence="2">The sequence shown here is derived from an EMBL/GenBank/DDBJ whole genome shotgun (WGS) entry which is preliminary data.</text>
</comment>